<sequence length="612" mass="71175">MEENVEYFQSSVQRLVDQIFKHIDISQCCTNLFDDISPNQVQVQTMEILTKTQEFIQFKLDSGRCAEEIVAAAVYIAMITMNIDNQMAMRQIEDQQGKILSNLQSFQRYVDLVEVIWSSCKHQPNSSNQISCITASEHCIQNVVEFLVLCDELLRTILLSDSEETCETYRKSFQTILNIEGIYIDACLNATMMDMLMKIDIWGREWKPELLEKSIIENCEQNNNRKRRRIDDYPDDEYIEFKYEEDQLIGSGKKSQTTKSAFEQRNELRNSIKELIQNQLIRLVDEMFQKRTSESDNEKTINLTTGINENSNIELIQTTNPTTSNQSLINNSPLAQLFELGFIQLPFFVVCRQEELKEVALTILSQPNRTLKESETDQQKKNKENNNRNCQMRKLDETVQMFVNQQIFGKKAIQVNQSINKSQSHQYQSVPSTINCSNELITCQDSTSEIIILKKLLSEKQEGRSLSERWIMPNYQSEQLSELVQSVINELEQNSPSKAKEVNNKFRYNNQLQGCGQVPLNLSRDLLAFAHNVTGQHITNINKKIFIENNNTFSKIGPKWCVNPFGRRKTKNERNITEIQITNTSDAFEVTQNDEQLSMQKMKRKRQDYEEY</sequence>
<evidence type="ECO:0000313" key="2">
    <source>
        <dbReference type="EMBL" id="KAA6385888.1"/>
    </source>
</evidence>
<protein>
    <submittedName>
        <fullName evidence="2">Uncharacterized protein</fullName>
    </submittedName>
</protein>
<name>A0A5J4VTF8_9EUKA</name>
<evidence type="ECO:0000256" key="1">
    <source>
        <dbReference type="SAM" id="MobiDB-lite"/>
    </source>
</evidence>
<evidence type="ECO:0000313" key="3">
    <source>
        <dbReference type="Proteomes" id="UP000324800"/>
    </source>
</evidence>
<dbReference type="EMBL" id="SNRW01005055">
    <property type="protein sequence ID" value="KAA6385888.1"/>
    <property type="molecule type" value="Genomic_DNA"/>
</dbReference>
<proteinExistence type="predicted"/>
<feature type="region of interest" description="Disordered" evidence="1">
    <location>
        <begin position="370"/>
        <end position="389"/>
    </location>
</feature>
<reference evidence="2 3" key="1">
    <citation type="submission" date="2019-03" db="EMBL/GenBank/DDBJ databases">
        <title>Single cell metagenomics reveals metabolic interactions within the superorganism composed of flagellate Streblomastix strix and complex community of Bacteroidetes bacteria on its surface.</title>
        <authorList>
            <person name="Treitli S.C."/>
            <person name="Kolisko M."/>
            <person name="Husnik F."/>
            <person name="Keeling P."/>
            <person name="Hampl V."/>
        </authorList>
    </citation>
    <scope>NUCLEOTIDE SEQUENCE [LARGE SCALE GENOMIC DNA]</scope>
    <source>
        <strain evidence="2">ST1C</strain>
    </source>
</reference>
<organism evidence="2 3">
    <name type="scientific">Streblomastix strix</name>
    <dbReference type="NCBI Taxonomy" id="222440"/>
    <lineage>
        <taxon>Eukaryota</taxon>
        <taxon>Metamonada</taxon>
        <taxon>Preaxostyla</taxon>
        <taxon>Oxymonadida</taxon>
        <taxon>Streblomastigidae</taxon>
        <taxon>Streblomastix</taxon>
    </lineage>
</organism>
<gene>
    <name evidence="2" type="ORF">EZS28_018585</name>
</gene>
<dbReference type="Proteomes" id="UP000324800">
    <property type="component" value="Unassembled WGS sequence"/>
</dbReference>
<accession>A0A5J4VTF8</accession>
<dbReference type="AlphaFoldDB" id="A0A5J4VTF8"/>
<feature type="compositionally biased region" description="Basic and acidic residues" evidence="1">
    <location>
        <begin position="370"/>
        <end position="386"/>
    </location>
</feature>
<comment type="caution">
    <text evidence="2">The sequence shown here is derived from an EMBL/GenBank/DDBJ whole genome shotgun (WGS) entry which is preliminary data.</text>
</comment>